<comment type="caution">
    <text evidence="3">The sequence shown here is derived from an EMBL/GenBank/DDBJ whole genome shotgun (WGS) entry which is preliminary data.</text>
</comment>
<dbReference type="Gene3D" id="1.10.10.1320">
    <property type="entry name" value="Anti-sigma factor, zinc-finger domain"/>
    <property type="match status" value="1"/>
</dbReference>
<dbReference type="InterPro" id="IPR041916">
    <property type="entry name" value="Anti_sigma_zinc_sf"/>
</dbReference>
<dbReference type="CDD" id="cd20301">
    <property type="entry name" value="cupin_ChrR"/>
    <property type="match status" value="1"/>
</dbReference>
<dbReference type="InterPro" id="IPR027383">
    <property type="entry name" value="Znf_put"/>
</dbReference>
<gene>
    <name evidence="3" type="primary">chrR</name>
    <name evidence="3" type="ORF">GCM10011320_05240</name>
</gene>
<dbReference type="AlphaFoldDB" id="A0A917K5B1"/>
<evidence type="ECO:0000313" key="4">
    <source>
        <dbReference type="Proteomes" id="UP000661507"/>
    </source>
</evidence>
<accession>A0A917K5B1</accession>
<feature type="domain" description="ChrR-like cupin" evidence="1">
    <location>
        <begin position="89"/>
        <end position="174"/>
    </location>
</feature>
<dbReference type="Pfam" id="PF13490">
    <property type="entry name" value="zf-HC2"/>
    <property type="match status" value="1"/>
</dbReference>
<evidence type="ECO:0000259" key="1">
    <source>
        <dbReference type="Pfam" id="PF12973"/>
    </source>
</evidence>
<dbReference type="InterPro" id="IPR012807">
    <property type="entry name" value="Anti-sigma_ChrR"/>
</dbReference>
<dbReference type="InterPro" id="IPR014710">
    <property type="entry name" value="RmlC-like_jellyroll"/>
</dbReference>
<reference evidence="3" key="1">
    <citation type="journal article" date="2014" name="Int. J. Syst. Evol. Microbiol.">
        <title>Complete genome sequence of Corynebacterium casei LMG S-19264T (=DSM 44701T), isolated from a smear-ripened cheese.</title>
        <authorList>
            <consortium name="US DOE Joint Genome Institute (JGI-PGF)"/>
            <person name="Walter F."/>
            <person name="Albersmeier A."/>
            <person name="Kalinowski J."/>
            <person name="Ruckert C."/>
        </authorList>
    </citation>
    <scope>NUCLEOTIDE SEQUENCE</scope>
    <source>
        <strain evidence="3">CGMCC 1.3617</strain>
    </source>
</reference>
<dbReference type="EMBL" id="BMKW01000001">
    <property type="protein sequence ID" value="GGJ01349.1"/>
    <property type="molecule type" value="Genomic_DNA"/>
</dbReference>
<feature type="domain" description="Putative zinc-finger" evidence="2">
    <location>
        <begin position="10"/>
        <end position="37"/>
    </location>
</feature>
<dbReference type="Pfam" id="PF12973">
    <property type="entry name" value="Cupin_7"/>
    <property type="match status" value="1"/>
</dbReference>
<dbReference type="InterPro" id="IPR025979">
    <property type="entry name" value="ChrR-like_cupin_dom"/>
</dbReference>
<dbReference type="InterPro" id="IPR011051">
    <property type="entry name" value="RmlC_Cupin_sf"/>
</dbReference>
<evidence type="ECO:0000313" key="3">
    <source>
        <dbReference type="EMBL" id="GGJ01349.1"/>
    </source>
</evidence>
<dbReference type="Proteomes" id="UP000661507">
    <property type="component" value="Unassembled WGS sequence"/>
</dbReference>
<dbReference type="RefSeq" id="WP_188965340.1">
    <property type="nucleotide sequence ID" value="NZ_BMKW01000001.1"/>
</dbReference>
<dbReference type="NCBIfam" id="TIGR02451">
    <property type="entry name" value="anti_sig_ChrR"/>
    <property type="match status" value="1"/>
</dbReference>
<proteinExistence type="predicted"/>
<sequence>MTRHPSEATLLAYVAGTLPAPHSIVIRTHLALCGDCRALVRQATELGGALLEDQAPAAMAGDALARTLARLGEPDRAPPPARVPVTVEDFATRRWWWIGPGIRLMPLIRRDRSDARLDLIRVAPGLAMPGHGHTGSELTCVLQGAFSDETGEYHAGDVAEGDEDLDHCPVAMPTGRDCICLIATTGRLRAHSWLARLVQPLVGV</sequence>
<keyword evidence="4" id="KW-1185">Reference proteome</keyword>
<dbReference type="SUPFAM" id="SSF51182">
    <property type="entry name" value="RmlC-like cupins"/>
    <property type="match status" value="1"/>
</dbReference>
<name>A0A917K5B1_9PROT</name>
<reference evidence="3" key="2">
    <citation type="submission" date="2020-09" db="EMBL/GenBank/DDBJ databases">
        <authorList>
            <person name="Sun Q."/>
            <person name="Zhou Y."/>
        </authorList>
    </citation>
    <scope>NUCLEOTIDE SEQUENCE</scope>
    <source>
        <strain evidence="3">CGMCC 1.3617</strain>
    </source>
</reference>
<protein>
    <submittedName>
        <fullName evidence="3">Anti-sigma-E factor ChrR</fullName>
    </submittedName>
</protein>
<organism evidence="3 4">
    <name type="scientific">Neoroseomonas lacus</name>
    <dbReference type="NCBI Taxonomy" id="287609"/>
    <lineage>
        <taxon>Bacteria</taxon>
        <taxon>Pseudomonadati</taxon>
        <taxon>Pseudomonadota</taxon>
        <taxon>Alphaproteobacteria</taxon>
        <taxon>Acetobacterales</taxon>
        <taxon>Acetobacteraceae</taxon>
        <taxon>Neoroseomonas</taxon>
    </lineage>
</organism>
<dbReference type="Gene3D" id="2.60.120.10">
    <property type="entry name" value="Jelly Rolls"/>
    <property type="match status" value="1"/>
</dbReference>
<evidence type="ECO:0000259" key="2">
    <source>
        <dbReference type="Pfam" id="PF13490"/>
    </source>
</evidence>